<sequence length="102" mass="12089">MSETTTPRRRRLSCTTYFDALWFCYSPVHQMQQYYRLGNLDTCSGKWSAFYDCLNLKTKSSLEAEKILESREKAKAHIWSFRTPEEAASYWRQTFGDPDEQP</sequence>
<dbReference type="PANTHER" id="PTHR28052">
    <property type="entry name" value="UPF0545 PROTEIN C22ORF39"/>
    <property type="match status" value="1"/>
</dbReference>
<evidence type="ECO:0000313" key="2">
    <source>
        <dbReference type="Proteomes" id="UP001454036"/>
    </source>
</evidence>
<gene>
    <name evidence="1" type="ORF">LIER_08885</name>
</gene>
<dbReference type="Proteomes" id="UP001454036">
    <property type="component" value="Unassembled WGS sequence"/>
</dbReference>
<dbReference type="PANTHER" id="PTHR28052:SF1">
    <property type="entry name" value="UPF0545 PROTEIN C22ORF39"/>
    <property type="match status" value="1"/>
</dbReference>
<dbReference type="InterPro" id="IPR021475">
    <property type="entry name" value="Pants/Emi1-like"/>
</dbReference>
<dbReference type="EMBL" id="BAABME010001471">
    <property type="protein sequence ID" value="GAA0149799.1"/>
    <property type="molecule type" value="Genomic_DNA"/>
</dbReference>
<organism evidence="1 2">
    <name type="scientific">Lithospermum erythrorhizon</name>
    <name type="common">Purple gromwell</name>
    <name type="synonym">Lithospermum officinale var. erythrorhizon</name>
    <dbReference type="NCBI Taxonomy" id="34254"/>
    <lineage>
        <taxon>Eukaryota</taxon>
        <taxon>Viridiplantae</taxon>
        <taxon>Streptophyta</taxon>
        <taxon>Embryophyta</taxon>
        <taxon>Tracheophyta</taxon>
        <taxon>Spermatophyta</taxon>
        <taxon>Magnoliopsida</taxon>
        <taxon>eudicotyledons</taxon>
        <taxon>Gunneridae</taxon>
        <taxon>Pentapetalae</taxon>
        <taxon>asterids</taxon>
        <taxon>lamiids</taxon>
        <taxon>Boraginales</taxon>
        <taxon>Boraginaceae</taxon>
        <taxon>Boraginoideae</taxon>
        <taxon>Lithospermeae</taxon>
        <taxon>Lithospermum</taxon>
    </lineage>
</organism>
<evidence type="ECO:0000313" key="1">
    <source>
        <dbReference type="EMBL" id="GAA0149799.1"/>
    </source>
</evidence>
<protein>
    <recommendedName>
        <fullName evidence="3">DUF3128 domain-containing protein</fullName>
    </recommendedName>
</protein>
<dbReference type="AlphaFoldDB" id="A0AAV3PDU4"/>
<accession>A0AAV3PDU4</accession>
<keyword evidence="2" id="KW-1185">Reference proteome</keyword>
<name>A0AAV3PDU4_LITER</name>
<evidence type="ECO:0008006" key="3">
    <source>
        <dbReference type="Google" id="ProtNLM"/>
    </source>
</evidence>
<reference evidence="1 2" key="1">
    <citation type="submission" date="2024-01" db="EMBL/GenBank/DDBJ databases">
        <title>The complete chloroplast genome sequence of Lithospermum erythrorhizon: insights into the phylogenetic relationship among Boraginaceae species and the maternal lineages of purple gromwells.</title>
        <authorList>
            <person name="Okada T."/>
            <person name="Watanabe K."/>
        </authorList>
    </citation>
    <scope>NUCLEOTIDE SEQUENCE [LARGE SCALE GENOMIC DNA]</scope>
</reference>
<dbReference type="Pfam" id="PF11326">
    <property type="entry name" value="PANTS-like"/>
    <property type="match status" value="1"/>
</dbReference>
<comment type="caution">
    <text evidence="1">The sequence shown here is derived from an EMBL/GenBank/DDBJ whole genome shotgun (WGS) entry which is preliminary data.</text>
</comment>
<proteinExistence type="predicted"/>